<feature type="chain" id="PRO_5007885460" evidence="1">
    <location>
        <begin position="23"/>
        <end position="370"/>
    </location>
</feature>
<accession>A0A167DWX6</accession>
<evidence type="ECO:0000313" key="3">
    <source>
        <dbReference type="Proteomes" id="UP000076503"/>
    </source>
</evidence>
<dbReference type="PROSITE" id="PS51257">
    <property type="entry name" value="PROKAR_LIPOPROTEIN"/>
    <property type="match status" value="1"/>
</dbReference>
<organism evidence="2 3">
    <name type="scientific">Pseudoalteromonas luteoviolacea H33</name>
    <dbReference type="NCBI Taxonomy" id="1365251"/>
    <lineage>
        <taxon>Bacteria</taxon>
        <taxon>Pseudomonadati</taxon>
        <taxon>Pseudomonadota</taxon>
        <taxon>Gammaproteobacteria</taxon>
        <taxon>Alteromonadales</taxon>
        <taxon>Pseudoalteromonadaceae</taxon>
        <taxon>Pseudoalteromonas</taxon>
    </lineage>
</organism>
<dbReference type="PATRIC" id="fig|1365251.3.peg.3226"/>
<feature type="signal peptide" evidence="1">
    <location>
        <begin position="1"/>
        <end position="22"/>
    </location>
</feature>
<gene>
    <name evidence="2" type="ORF">N476_19570</name>
</gene>
<dbReference type="RefSeq" id="WP_063362571.1">
    <property type="nucleotide sequence ID" value="NZ_AUXZ01000081.1"/>
</dbReference>
<proteinExistence type="predicted"/>
<dbReference type="AlphaFoldDB" id="A0A167DWX6"/>
<dbReference type="OrthoDB" id="6015145at2"/>
<evidence type="ECO:0000256" key="1">
    <source>
        <dbReference type="SAM" id="SignalP"/>
    </source>
</evidence>
<sequence length="370" mass="41196">MKKTNKICTLSLLALACFNTNASPTKTISLPGDWFGEYPKVEHFVPAYNAGYWNTGNAHQWYNNCYNYAANRTSPTNAKSQPGYASGHRGFDSNRRSCAGVMEGARRDGFTPVPRSQWASKKADTSGTKTLMALVLAPNRDYHWYRRDGNGKWSHKPGSTAVTNLDNSGRIITDPERADRGIYTTFCGYYEGQSSILLHRLQIYITQNRGRTYVTGQFRSRSNDSLNPSLANTVEQPQSTVTLLKYSGRENPSVPISQLDDYLKYRLSEVAALQDTSIIRKEVAQPGEPLLPGKLGYSGILIDDVEGVYFNAGDKVLISEDEIKVLSQNHTQSHTRMASSQDQGQGIGFTKSHLLDLSLEQDLIDFIEAK</sequence>
<dbReference type="EMBL" id="AUXZ01000081">
    <property type="protein sequence ID" value="KZN49486.1"/>
    <property type="molecule type" value="Genomic_DNA"/>
</dbReference>
<name>A0A167DWX6_9GAMM</name>
<evidence type="ECO:0000313" key="2">
    <source>
        <dbReference type="EMBL" id="KZN49486.1"/>
    </source>
</evidence>
<dbReference type="Proteomes" id="UP000076503">
    <property type="component" value="Unassembled WGS sequence"/>
</dbReference>
<keyword evidence="1" id="KW-0732">Signal</keyword>
<reference evidence="2 3" key="1">
    <citation type="submission" date="2013-07" db="EMBL/GenBank/DDBJ databases">
        <title>Comparative Genomic and Metabolomic Analysis of Twelve Strains of Pseudoalteromonas luteoviolacea.</title>
        <authorList>
            <person name="Vynne N.G."/>
            <person name="Mansson M."/>
            <person name="Gram L."/>
        </authorList>
    </citation>
    <scope>NUCLEOTIDE SEQUENCE [LARGE SCALE GENOMIC DNA]</scope>
    <source>
        <strain evidence="2 3">H33</strain>
    </source>
</reference>
<protein>
    <submittedName>
        <fullName evidence="2">Uncharacterized protein</fullName>
    </submittedName>
</protein>
<comment type="caution">
    <text evidence="2">The sequence shown here is derived from an EMBL/GenBank/DDBJ whole genome shotgun (WGS) entry which is preliminary data.</text>
</comment>